<protein>
    <submittedName>
        <fullName evidence="3">Molybdopterin-containing oxidoreductase family iron-sulfur binding subunit</fullName>
    </submittedName>
</protein>
<dbReference type="AlphaFoldDB" id="A0A560ESZ1"/>
<dbReference type="InterPro" id="IPR030948">
    <property type="entry name" value="TAT_var_transloc_signal_dom"/>
</dbReference>
<feature type="domain" description="4Fe-4S ferredoxin-type" evidence="2">
    <location>
        <begin position="810"/>
        <end position="840"/>
    </location>
</feature>
<dbReference type="Gene3D" id="3.40.50.740">
    <property type="match status" value="1"/>
</dbReference>
<feature type="domain" description="4Fe-4S ferredoxin-type" evidence="2">
    <location>
        <begin position="724"/>
        <end position="754"/>
    </location>
</feature>
<comment type="caution">
    <text evidence="3">The sequence shown here is derived from an EMBL/GenBank/DDBJ whole genome shotgun (WGS) entry which is preliminary data.</text>
</comment>
<proteinExistence type="predicted"/>
<dbReference type="SUPFAM" id="SSF53706">
    <property type="entry name" value="Formate dehydrogenase/DMSO reductase, domains 1-3"/>
    <property type="match status" value="1"/>
</dbReference>
<dbReference type="PROSITE" id="PS51379">
    <property type="entry name" value="4FE4S_FER_2"/>
    <property type="match status" value="2"/>
</dbReference>
<evidence type="ECO:0000313" key="3">
    <source>
        <dbReference type="EMBL" id="TWB12437.1"/>
    </source>
</evidence>
<dbReference type="PANTHER" id="PTHR42783">
    <property type="entry name" value="GLUTAMATE SYNTHASE [NADPH] SMALL CHAIN"/>
    <property type="match status" value="1"/>
</dbReference>
<dbReference type="Gene3D" id="2.40.40.20">
    <property type="match status" value="1"/>
</dbReference>
<reference evidence="3 4" key="1">
    <citation type="submission" date="2019-06" db="EMBL/GenBank/DDBJ databases">
        <title>Genomic Encyclopedia of Type Strains, Phase IV (KMG-V): Genome sequencing to study the core and pangenomes of soil and plant-associated prokaryotes.</title>
        <authorList>
            <person name="Whitman W."/>
        </authorList>
    </citation>
    <scope>NUCLEOTIDE SEQUENCE [LARGE SCALE GENOMIC DNA]</scope>
    <source>
        <strain evidence="3 4">BR 11880</strain>
    </source>
</reference>
<dbReference type="OrthoDB" id="9779457at2"/>
<dbReference type="Gene3D" id="3.30.70.20">
    <property type="match status" value="2"/>
</dbReference>
<organism evidence="3 4">
    <name type="scientific">Nitrospirillum amazonense</name>
    <dbReference type="NCBI Taxonomy" id="28077"/>
    <lineage>
        <taxon>Bacteria</taxon>
        <taxon>Pseudomonadati</taxon>
        <taxon>Pseudomonadota</taxon>
        <taxon>Alphaproteobacteria</taxon>
        <taxon>Rhodospirillales</taxon>
        <taxon>Azospirillaceae</taxon>
        <taxon>Nitrospirillum</taxon>
    </lineage>
</organism>
<dbReference type="PANTHER" id="PTHR42783:SF3">
    <property type="entry name" value="GLUTAMATE SYNTHASE [NADPH] SMALL CHAIN-RELATED"/>
    <property type="match status" value="1"/>
</dbReference>
<dbReference type="Pfam" id="PF13247">
    <property type="entry name" value="Fer4_11"/>
    <property type="match status" value="1"/>
</dbReference>
<dbReference type="EMBL" id="VITN01000024">
    <property type="protein sequence ID" value="TWB12437.1"/>
    <property type="molecule type" value="Genomic_DNA"/>
</dbReference>
<dbReference type="Proteomes" id="UP000319859">
    <property type="component" value="Unassembled WGS sequence"/>
</dbReference>
<dbReference type="InterPro" id="IPR017896">
    <property type="entry name" value="4Fe4S_Fe-S-bd"/>
</dbReference>
<gene>
    <name evidence="3" type="ORF">FBZ89_12450</name>
</gene>
<dbReference type="PROSITE" id="PS51318">
    <property type="entry name" value="TAT"/>
    <property type="match status" value="1"/>
</dbReference>
<evidence type="ECO:0000256" key="1">
    <source>
        <dbReference type="SAM" id="MobiDB-lite"/>
    </source>
</evidence>
<dbReference type="RefSeq" id="WP_145753471.1">
    <property type="nucleotide sequence ID" value="NZ_VITN01000024.1"/>
</dbReference>
<dbReference type="InterPro" id="IPR006311">
    <property type="entry name" value="TAT_signal"/>
</dbReference>
<accession>A0A560ESZ1</accession>
<sequence>MNETARDRITQTLAGRTGRTFWRSLEELADTAAFREMLAAEFPALLPSLAPTGLSRRTALKALAGTLALAGLTGCDGQPDETALPYVTAPEGDMPGIARFYATAVRLGGYAQPVMGKTHSGRPVKLEGNPGHPATGGGTDLYTQAALLDLYDHDRSQGPRRRNQPTIWAAVDTALHGLTQEMDASRGEGLRLLTGPVTSPTLIRQMTNLRQRWPNARWHILDPLGGAGRLEAARLAFGRPLQAHALLDQAAVLVCLDDDPLGPGPAQATLARRWARRRLASQAGQGGCRLFVAEPSPTLTGARADRRLVAAPHRLPVLLNALEGGAPDLRPDEVRWLAEVRAALAAHPGQALVTVGPWCDPALQAQALRLNARLGAVDHCLRFTAPLTAQAEPWDDLVRDMAAGRVRGLVILEANPAHAAPDASAFRDALARVPFTLHAGPHLDETAAACQWHAPLAHDLESWSDARAVDGMVSLIQPLVRPWLGVRGRHALLDGLLGGAASDHAVVQATWRPELGADFDRRWTDALVKGFIPDSAPPWATPTVIDTAPASPLSAAGGLTLLVRPDPTLWDGASANNAWLQETPKPLSKVTWGNVVHVSPHLAALHGLKNGDEMTVTAGAVAVTGPAWILPGQEADTITLTLGYGRRLPSQTADGLGYDAYPLSAGPATLTPTGRTRDVATTQRHHAMEGEDFVRTVPVGHPTLPPEVQTPSFYPDTPPESPSWGMAIDLDLCIGCNACVVACVAENNVPMVGAELVAMGREMHWLRVDTYHEGDPAAPATYFQPVPCMHCEQAPCEMGCPVNAAVHSHDGLNLQVYNRCIGTRTCSSYCPYKVRRFNWYDYTAKAPEPVKAQRNPDVTVRQRGVMEKCTYCIQRISAARIQAKLKGEAIPDGAVVPACQQACPTQAITFGDVTDPQSQVSRRKASPRNYSLVPEAGTRPRTTYLARIEPDDGGAA</sequence>
<dbReference type="SUPFAM" id="SSF50692">
    <property type="entry name" value="ADC-like"/>
    <property type="match status" value="1"/>
</dbReference>
<evidence type="ECO:0000313" key="4">
    <source>
        <dbReference type="Proteomes" id="UP000319859"/>
    </source>
</evidence>
<dbReference type="CDD" id="cd10551">
    <property type="entry name" value="PsrB"/>
    <property type="match status" value="1"/>
</dbReference>
<evidence type="ECO:0000259" key="2">
    <source>
        <dbReference type="PROSITE" id="PS51379"/>
    </source>
</evidence>
<dbReference type="SUPFAM" id="SSF54862">
    <property type="entry name" value="4Fe-4S ferredoxins"/>
    <property type="match status" value="1"/>
</dbReference>
<dbReference type="NCBIfam" id="TIGR04519">
    <property type="entry name" value="MoCo_extend_TAT"/>
    <property type="match status" value="1"/>
</dbReference>
<dbReference type="InterPro" id="IPR009010">
    <property type="entry name" value="Asp_de-COase-like_dom_sf"/>
</dbReference>
<name>A0A560ESZ1_9PROT</name>
<feature type="region of interest" description="Disordered" evidence="1">
    <location>
        <begin position="914"/>
        <end position="956"/>
    </location>
</feature>